<evidence type="ECO:0000313" key="3">
    <source>
        <dbReference type="Proteomes" id="UP000184447"/>
    </source>
</evidence>
<dbReference type="PANTHER" id="PTHR35177:SF2">
    <property type="entry name" value="HYDROGENASE MATURATION FACTOR HYBG"/>
    <property type="match status" value="1"/>
</dbReference>
<evidence type="ECO:0000313" key="2">
    <source>
        <dbReference type="EMBL" id="SHH76983.1"/>
    </source>
</evidence>
<dbReference type="GO" id="GO:0051604">
    <property type="term" value="P:protein maturation"/>
    <property type="evidence" value="ECO:0007669"/>
    <property type="project" value="TreeGrafter"/>
</dbReference>
<dbReference type="SUPFAM" id="SSF159127">
    <property type="entry name" value="HupF/HypC-like"/>
    <property type="match status" value="1"/>
</dbReference>
<accession>A0A1M5VPY3</accession>
<dbReference type="STRING" id="1121316.SAMN02745207_02403"/>
<proteinExistence type="inferred from homology"/>
<dbReference type="Gene3D" id="2.30.30.140">
    <property type="match status" value="1"/>
</dbReference>
<protein>
    <submittedName>
        <fullName evidence="2">Hydrogenase maturation protein HypC</fullName>
    </submittedName>
</protein>
<organism evidence="2 3">
    <name type="scientific">Clostridium grantii DSM 8605</name>
    <dbReference type="NCBI Taxonomy" id="1121316"/>
    <lineage>
        <taxon>Bacteria</taxon>
        <taxon>Bacillati</taxon>
        <taxon>Bacillota</taxon>
        <taxon>Clostridia</taxon>
        <taxon>Eubacteriales</taxon>
        <taxon>Clostridiaceae</taxon>
        <taxon>Clostridium</taxon>
    </lineage>
</organism>
<dbReference type="NCBIfam" id="TIGR00074">
    <property type="entry name" value="hypC_hupF"/>
    <property type="match status" value="1"/>
</dbReference>
<dbReference type="Pfam" id="PF01455">
    <property type="entry name" value="HupF_HypC"/>
    <property type="match status" value="1"/>
</dbReference>
<dbReference type="AlphaFoldDB" id="A0A1M5VPY3"/>
<comment type="similarity">
    <text evidence="1">Belongs to the HupF/HypC family.</text>
</comment>
<dbReference type="Proteomes" id="UP000184447">
    <property type="component" value="Unassembled WGS sequence"/>
</dbReference>
<dbReference type="GO" id="GO:1902670">
    <property type="term" value="F:carbon dioxide binding"/>
    <property type="evidence" value="ECO:0007669"/>
    <property type="project" value="TreeGrafter"/>
</dbReference>
<dbReference type="PRINTS" id="PR00445">
    <property type="entry name" value="HUPFHYPC"/>
</dbReference>
<evidence type="ECO:0000256" key="1">
    <source>
        <dbReference type="ARBA" id="ARBA00006018"/>
    </source>
</evidence>
<gene>
    <name evidence="2" type="ORF">SAMN02745207_02403</name>
</gene>
<dbReference type="EMBL" id="FQXM01000012">
    <property type="protein sequence ID" value="SHH76983.1"/>
    <property type="molecule type" value="Genomic_DNA"/>
</dbReference>
<sequence length="75" mass="8538">MFKICLAIPGKIIDINRNIATVNILGVKEKIHTGLIESPQIGEYVLVHAGFAIEKIDEEYFCYLEDTIKIMLEEE</sequence>
<dbReference type="RefSeq" id="WP_341465350.1">
    <property type="nucleotide sequence ID" value="NZ_FQXM01000012.1"/>
</dbReference>
<dbReference type="GO" id="GO:0005506">
    <property type="term" value="F:iron ion binding"/>
    <property type="evidence" value="ECO:0007669"/>
    <property type="project" value="TreeGrafter"/>
</dbReference>
<dbReference type="PANTHER" id="PTHR35177">
    <property type="entry name" value="HYDROGENASE MATURATION FACTOR HYBG"/>
    <property type="match status" value="1"/>
</dbReference>
<reference evidence="2 3" key="1">
    <citation type="submission" date="2016-11" db="EMBL/GenBank/DDBJ databases">
        <authorList>
            <person name="Jaros S."/>
            <person name="Januszkiewicz K."/>
            <person name="Wedrychowicz H."/>
        </authorList>
    </citation>
    <scope>NUCLEOTIDE SEQUENCE [LARGE SCALE GENOMIC DNA]</scope>
    <source>
        <strain evidence="2 3">DSM 8605</strain>
    </source>
</reference>
<keyword evidence="3" id="KW-1185">Reference proteome</keyword>
<name>A0A1M5VPY3_9CLOT</name>
<dbReference type="InterPro" id="IPR001109">
    <property type="entry name" value="Hydrogenase_HupF/HypC"/>
</dbReference>